<proteinExistence type="predicted"/>
<protein>
    <submittedName>
        <fullName evidence="1">Uncharacterized protein</fullName>
    </submittedName>
</protein>
<name>A0A4U8UPD1_STECR</name>
<reference evidence="1 2" key="2">
    <citation type="journal article" date="2019" name="G3 (Bethesda)">
        <title>Hybrid Assembly of the Genome of the Entomopathogenic Nematode Steinernema carpocapsae Identifies the X-Chromosome.</title>
        <authorList>
            <person name="Serra L."/>
            <person name="Macchietto M."/>
            <person name="Macias-Munoz A."/>
            <person name="McGill C.J."/>
            <person name="Rodriguez I.M."/>
            <person name="Rodriguez B."/>
            <person name="Murad R."/>
            <person name="Mortazavi A."/>
        </authorList>
    </citation>
    <scope>NUCLEOTIDE SEQUENCE [LARGE SCALE GENOMIC DNA]</scope>
    <source>
        <strain evidence="1 2">ALL</strain>
    </source>
</reference>
<comment type="caution">
    <text evidence="1">The sequence shown here is derived from an EMBL/GenBank/DDBJ whole genome shotgun (WGS) entry which is preliminary data.</text>
</comment>
<evidence type="ECO:0000313" key="2">
    <source>
        <dbReference type="Proteomes" id="UP000298663"/>
    </source>
</evidence>
<organism evidence="1 2">
    <name type="scientific">Steinernema carpocapsae</name>
    <name type="common">Entomopathogenic nematode</name>
    <dbReference type="NCBI Taxonomy" id="34508"/>
    <lineage>
        <taxon>Eukaryota</taxon>
        <taxon>Metazoa</taxon>
        <taxon>Ecdysozoa</taxon>
        <taxon>Nematoda</taxon>
        <taxon>Chromadorea</taxon>
        <taxon>Rhabditida</taxon>
        <taxon>Tylenchina</taxon>
        <taxon>Panagrolaimomorpha</taxon>
        <taxon>Strongyloidoidea</taxon>
        <taxon>Steinernematidae</taxon>
        <taxon>Steinernema</taxon>
    </lineage>
</organism>
<reference evidence="1 2" key="1">
    <citation type="journal article" date="2015" name="Genome Biol.">
        <title>Comparative genomics of Steinernema reveals deeply conserved gene regulatory networks.</title>
        <authorList>
            <person name="Dillman A.R."/>
            <person name="Macchietto M."/>
            <person name="Porter C.F."/>
            <person name="Rogers A."/>
            <person name="Williams B."/>
            <person name="Antoshechkin I."/>
            <person name="Lee M.M."/>
            <person name="Goodwin Z."/>
            <person name="Lu X."/>
            <person name="Lewis E.E."/>
            <person name="Goodrich-Blair H."/>
            <person name="Stock S.P."/>
            <person name="Adams B.J."/>
            <person name="Sternberg P.W."/>
            <person name="Mortazavi A."/>
        </authorList>
    </citation>
    <scope>NUCLEOTIDE SEQUENCE [LARGE SCALE GENOMIC DNA]</scope>
    <source>
        <strain evidence="1 2">ALL</strain>
    </source>
</reference>
<sequence>MREYQQGMVSGVRKLSTSWQPGGDYAIPFYHKIYDTENGTSTSPEEVTEVPLITQVYTTQESLTVQPVITYKPKILKPPTPPKILIKLDLPPLINLIL</sequence>
<evidence type="ECO:0000313" key="1">
    <source>
        <dbReference type="EMBL" id="TMS34964.1"/>
    </source>
</evidence>
<dbReference type="EMBL" id="AZBU02000001">
    <property type="protein sequence ID" value="TMS34964.1"/>
    <property type="molecule type" value="Genomic_DNA"/>
</dbReference>
<gene>
    <name evidence="1" type="ORF">L596_002456</name>
</gene>
<dbReference type="Proteomes" id="UP000298663">
    <property type="component" value="Unassembled WGS sequence"/>
</dbReference>
<accession>A0A4U8UPD1</accession>
<dbReference type="AlphaFoldDB" id="A0A4U8UPD1"/>
<keyword evidence="2" id="KW-1185">Reference proteome</keyword>